<dbReference type="OrthoDB" id="5988622at2759"/>
<keyword evidence="4" id="KW-1185">Reference proteome</keyword>
<comment type="caution">
    <text evidence="3">The sequence shown here is derived from an EMBL/GenBank/DDBJ whole genome shotgun (WGS) entry which is preliminary data.</text>
</comment>
<organism evidence="3 4">
    <name type="scientific">Paramuricea clavata</name>
    <name type="common">Red gorgonian</name>
    <name type="synonym">Violescent sea-whip</name>
    <dbReference type="NCBI Taxonomy" id="317549"/>
    <lineage>
        <taxon>Eukaryota</taxon>
        <taxon>Metazoa</taxon>
        <taxon>Cnidaria</taxon>
        <taxon>Anthozoa</taxon>
        <taxon>Octocorallia</taxon>
        <taxon>Malacalcyonacea</taxon>
        <taxon>Plexauridae</taxon>
        <taxon>Paramuricea</taxon>
    </lineage>
</organism>
<gene>
    <name evidence="3" type="ORF">PACLA_8A021866</name>
</gene>
<accession>A0A7D9EAA8</accession>
<dbReference type="InterPro" id="IPR057926">
    <property type="entry name" value="QRICH1_dom"/>
</dbReference>
<evidence type="ECO:0000256" key="1">
    <source>
        <dbReference type="SAM" id="MobiDB-lite"/>
    </source>
</evidence>
<feature type="domain" description="QRICH1-like" evidence="2">
    <location>
        <begin position="33"/>
        <end position="123"/>
    </location>
</feature>
<dbReference type="EMBL" id="CACRXK020004637">
    <property type="protein sequence ID" value="CAB4003470.1"/>
    <property type="molecule type" value="Genomic_DNA"/>
</dbReference>
<protein>
    <recommendedName>
        <fullName evidence="2">QRICH1-like domain-containing protein</fullName>
    </recommendedName>
</protein>
<feature type="region of interest" description="Disordered" evidence="1">
    <location>
        <begin position="1"/>
        <end position="30"/>
    </location>
</feature>
<feature type="compositionally biased region" description="Basic and acidic residues" evidence="1">
    <location>
        <begin position="10"/>
        <end position="20"/>
    </location>
</feature>
<dbReference type="Pfam" id="PF25561">
    <property type="entry name" value="QRICH1"/>
    <property type="match status" value="1"/>
</dbReference>
<dbReference type="Proteomes" id="UP001152795">
    <property type="component" value="Unassembled WGS sequence"/>
</dbReference>
<evidence type="ECO:0000313" key="4">
    <source>
        <dbReference type="Proteomes" id="UP001152795"/>
    </source>
</evidence>
<proteinExistence type="predicted"/>
<evidence type="ECO:0000313" key="3">
    <source>
        <dbReference type="EMBL" id="CAB4003470.1"/>
    </source>
</evidence>
<sequence length="135" mass="15741">MPPKRRFRPPKSEQEEKQILEECIPPKSTRSSTKWAFKVFSEWQVARVNKNPRIEERSFKIDIDKVQTLDTNIANMSVETLNFWLTKFVQEVPMQGQRRELSGESLYMIAAGLQRHLGESGNAIRLLNQDEEGYS</sequence>
<dbReference type="AlphaFoldDB" id="A0A7D9EAA8"/>
<name>A0A7D9EAA8_PARCT</name>
<reference evidence="3" key="1">
    <citation type="submission" date="2020-04" db="EMBL/GenBank/DDBJ databases">
        <authorList>
            <person name="Alioto T."/>
            <person name="Alioto T."/>
            <person name="Gomez Garrido J."/>
        </authorList>
    </citation>
    <scope>NUCLEOTIDE SEQUENCE</scope>
    <source>
        <strain evidence="3">A484AB</strain>
    </source>
</reference>
<evidence type="ECO:0000259" key="2">
    <source>
        <dbReference type="Pfam" id="PF25561"/>
    </source>
</evidence>